<evidence type="ECO:0000256" key="16">
    <source>
        <dbReference type="ARBA" id="ARBA00048535"/>
    </source>
</evidence>
<evidence type="ECO:0000256" key="6">
    <source>
        <dbReference type="ARBA" id="ARBA00041812"/>
    </source>
</evidence>
<keyword evidence="2" id="KW-0560">Oxidoreductase</keyword>
<evidence type="ECO:0000256" key="11">
    <source>
        <dbReference type="ARBA" id="ARBA00048008"/>
    </source>
</evidence>
<evidence type="ECO:0000256" key="22">
    <source>
        <dbReference type="RuleBase" id="RU000363"/>
    </source>
</evidence>
<evidence type="ECO:0000256" key="12">
    <source>
        <dbReference type="ARBA" id="ARBA00048140"/>
    </source>
</evidence>
<evidence type="ECO:0000256" key="3">
    <source>
        <dbReference type="ARBA" id="ARBA00038968"/>
    </source>
</evidence>
<dbReference type="Proteomes" id="UP000324832">
    <property type="component" value="Unassembled WGS sequence"/>
</dbReference>
<dbReference type="Gene3D" id="3.40.50.720">
    <property type="entry name" value="NAD(P)-binding Rossmann-like Domain"/>
    <property type="match status" value="1"/>
</dbReference>
<comment type="catalytic activity">
    <reaction evidence="11">
        <text>14-hydroxy-(4Z,7Z,10Z,12E,16Z,19Z)-docosahexaenoate + NAD(+) = 14-oxo-(4Z,7Z,10Z,12E,16Z,19Z)-docosahexaenoate + NADH + H(+)</text>
        <dbReference type="Rhea" id="RHEA:48952"/>
        <dbReference type="ChEBI" id="CHEBI:15378"/>
        <dbReference type="ChEBI" id="CHEBI:57540"/>
        <dbReference type="ChEBI" id="CHEBI:57945"/>
        <dbReference type="ChEBI" id="CHEBI:90866"/>
        <dbReference type="ChEBI" id="CHEBI:90867"/>
    </reaction>
    <physiologicalReaction direction="left-to-right" evidence="11">
        <dbReference type="Rhea" id="RHEA:48953"/>
    </physiologicalReaction>
</comment>
<dbReference type="InterPro" id="IPR002347">
    <property type="entry name" value="SDR_fam"/>
</dbReference>
<dbReference type="GO" id="GO:0016404">
    <property type="term" value="F:15-hydroxyprostaglandin dehydrogenase (NAD+) activity"/>
    <property type="evidence" value="ECO:0007669"/>
    <property type="project" value="UniProtKB-EC"/>
</dbReference>
<comment type="catalytic activity">
    <reaction evidence="9">
        <text>prostaglandin E1 + NAD(+) = 15-oxoprostaglandin E1 + NADH + H(+)</text>
        <dbReference type="Rhea" id="RHEA:16477"/>
        <dbReference type="ChEBI" id="CHEBI:15378"/>
        <dbReference type="ChEBI" id="CHEBI:57397"/>
        <dbReference type="ChEBI" id="CHEBI:57401"/>
        <dbReference type="ChEBI" id="CHEBI:57540"/>
        <dbReference type="ChEBI" id="CHEBI:57945"/>
    </reaction>
    <physiologicalReaction direction="left-to-right" evidence="9">
        <dbReference type="Rhea" id="RHEA:16478"/>
    </physiologicalReaction>
</comment>
<evidence type="ECO:0000256" key="1">
    <source>
        <dbReference type="ARBA" id="ARBA00006484"/>
    </source>
</evidence>
<dbReference type="GO" id="GO:0047034">
    <property type="term" value="F:15-hydroxyicosatetraenoate dehydrogenase activity"/>
    <property type="evidence" value="ECO:0007669"/>
    <property type="project" value="UniProtKB-EC"/>
</dbReference>
<protein>
    <recommendedName>
        <fullName evidence="5">15-hydroxyprostaglandin dehydrogenase [NAD(+)]</fullName>
        <ecNumber evidence="3">1.1.1.141</ecNumber>
        <ecNumber evidence="4">1.1.1.232</ecNumber>
    </recommendedName>
    <alternativeName>
        <fullName evidence="7">Eicosanoid/docosanoid dehydrogenase [NAD(+)]</fullName>
    </alternativeName>
    <alternativeName>
        <fullName evidence="6">Prostaglandin dehydrogenase 1</fullName>
    </alternativeName>
</protein>
<organism evidence="23 24">
    <name type="scientific">Leptidea sinapis</name>
    <dbReference type="NCBI Taxonomy" id="189913"/>
    <lineage>
        <taxon>Eukaryota</taxon>
        <taxon>Metazoa</taxon>
        <taxon>Ecdysozoa</taxon>
        <taxon>Arthropoda</taxon>
        <taxon>Hexapoda</taxon>
        <taxon>Insecta</taxon>
        <taxon>Pterygota</taxon>
        <taxon>Neoptera</taxon>
        <taxon>Endopterygota</taxon>
        <taxon>Lepidoptera</taxon>
        <taxon>Glossata</taxon>
        <taxon>Ditrysia</taxon>
        <taxon>Papilionoidea</taxon>
        <taxon>Pieridae</taxon>
        <taxon>Dismorphiinae</taxon>
        <taxon>Leptidea</taxon>
    </lineage>
</organism>
<evidence type="ECO:0000256" key="5">
    <source>
        <dbReference type="ARBA" id="ARBA00040276"/>
    </source>
</evidence>
<gene>
    <name evidence="23" type="ORF">LSINAPIS_LOCUS2774</name>
</gene>
<dbReference type="SUPFAM" id="SSF51735">
    <property type="entry name" value="NAD(P)-binding Rossmann-fold domains"/>
    <property type="match status" value="1"/>
</dbReference>
<evidence type="ECO:0000256" key="7">
    <source>
        <dbReference type="ARBA" id="ARBA00042026"/>
    </source>
</evidence>
<comment type="catalytic activity">
    <reaction evidence="12">
        <text>15-oxo-(5S,6R)-dihydroxy-(7E,9E,11Z)-eicosatrienoate + NADH + H(+) = (5S,6R,15S)-trihydroxy-(7E,9E,11Z)-eicosatrienoate + NAD(+)</text>
        <dbReference type="Rhea" id="RHEA:41596"/>
        <dbReference type="ChEBI" id="CHEBI:15378"/>
        <dbReference type="ChEBI" id="CHEBI:57540"/>
        <dbReference type="ChEBI" id="CHEBI:57945"/>
        <dbReference type="ChEBI" id="CHEBI:78325"/>
        <dbReference type="ChEBI" id="CHEBI:78329"/>
    </reaction>
    <physiologicalReaction direction="left-to-right" evidence="12">
        <dbReference type="Rhea" id="RHEA:41597"/>
    </physiologicalReaction>
</comment>
<evidence type="ECO:0000256" key="10">
    <source>
        <dbReference type="ARBA" id="ARBA00047672"/>
    </source>
</evidence>
<evidence type="ECO:0000256" key="9">
    <source>
        <dbReference type="ARBA" id="ARBA00047325"/>
    </source>
</evidence>
<comment type="catalytic activity">
    <reaction evidence="15">
        <text>resolvin D2 + NAD(+) = 7-oxoresolvin D2 + NADH + H(+)</text>
        <dbReference type="Rhea" id="RHEA:53584"/>
        <dbReference type="ChEBI" id="CHEBI:15378"/>
        <dbReference type="ChEBI" id="CHEBI:57540"/>
        <dbReference type="ChEBI" id="CHEBI:57945"/>
        <dbReference type="ChEBI" id="CHEBI:133367"/>
        <dbReference type="ChEBI" id="CHEBI:137497"/>
    </reaction>
    <physiologicalReaction direction="left-to-right" evidence="15">
        <dbReference type="Rhea" id="RHEA:53585"/>
    </physiologicalReaction>
</comment>
<comment type="catalytic activity">
    <reaction evidence="16">
        <text>lipoxin A4 + NAD(+) = 15-oxo-(5S,6R)-dihydroxy-(7E,9E,11Z,13E)-eicosatetraenoate + NADH + H(+)</text>
        <dbReference type="Rhea" id="RHEA:41572"/>
        <dbReference type="ChEBI" id="CHEBI:15378"/>
        <dbReference type="ChEBI" id="CHEBI:57540"/>
        <dbReference type="ChEBI" id="CHEBI:57945"/>
        <dbReference type="ChEBI" id="CHEBI:67026"/>
        <dbReference type="ChEBI" id="CHEBI:78311"/>
    </reaction>
    <physiologicalReaction direction="left-to-right" evidence="16">
        <dbReference type="Rhea" id="RHEA:41573"/>
    </physiologicalReaction>
</comment>
<dbReference type="EC" id="1.1.1.232" evidence="4"/>
<comment type="function">
    <text evidence="8">Catalyzes the NAD-dependent dehydrogenation (oxidation) of a broad array of hydroxylated polyunsaturated fatty acids (mainly eicosanoids and docosanoids, including prostaglandins, lipoxins and resolvins), yielding their corresponding keto (oxo) metabolites. Decreases the levels of the pro-proliferative prostaglandins such as prostaglandin E2 (whose activity is increased in cancer because of an increase in the expression of cyclooxygenase 2) and generates oxo-fatty acid products that can profoundly influence cell function by abrogating pro-inflammatory cytokine expression. Converts resolvins E1, D1 and D2 to their oxo products, which represents a mode of resolvin inactivation. Resolvin E1 plays important roles during the resolution phase of acute inflammation, while resolvins D1 and D2 have a unique role in obesity-induced adipose inflammation.</text>
</comment>
<evidence type="ECO:0000256" key="8">
    <source>
        <dbReference type="ARBA" id="ARBA00045705"/>
    </source>
</evidence>
<evidence type="ECO:0000256" key="14">
    <source>
        <dbReference type="ARBA" id="ARBA00048170"/>
    </source>
</evidence>
<evidence type="ECO:0000256" key="18">
    <source>
        <dbReference type="ARBA" id="ARBA00048739"/>
    </source>
</evidence>
<evidence type="ECO:0000313" key="24">
    <source>
        <dbReference type="Proteomes" id="UP000324832"/>
    </source>
</evidence>
<dbReference type="PRINTS" id="PR00080">
    <property type="entry name" value="SDRFAMILY"/>
</dbReference>
<name>A0A5E4PWA5_9NEOP</name>
<comment type="catalytic activity">
    <reaction evidence="17">
        <text>prostaglandin A1 + NAD(+) = 15-oxo-prostaglandin A1 + NADH + H(+)</text>
        <dbReference type="Rhea" id="RHEA:41263"/>
        <dbReference type="ChEBI" id="CHEBI:15378"/>
        <dbReference type="ChEBI" id="CHEBI:57398"/>
        <dbReference type="ChEBI" id="CHEBI:57540"/>
        <dbReference type="ChEBI" id="CHEBI:57945"/>
        <dbReference type="ChEBI" id="CHEBI:85072"/>
    </reaction>
    <physiologicalReaction direction="left-to-right" evidence="17">
        <dbReference type="Rhea" id="RHEA:41264"/>
    </physiologicalReaction>
</comment>
<sequence length="277" mass="30204">MGFEMERKDWNVEGKVVLVTGGANGVGAGLVRELLARNARHVAFLDVAEREGSTLESELNNKFGALRAKFIKCNIADETELNHAYQQIINKYRRLDVLVNNAAILSNDEDNYRAMIDVNLCGTIASTLKAVGVMRSDKGGNGGTVINVSSLLAFNPSTHLPVYGATKAAVLQFTNYLATEDSYSTTNVRIVTVCLGPTDTALLHRKNSENFAKNSQRLTSRVPERQRVGSAVNGIIDVIQRAENGSTWIIANDKPATDVTKNIHESSRILSNVTDIL</sequence>
<dbReference type="GO" id="GO:0005737">
    <property type="term" value="C:cytoplasm"/>
    <property type="evidence" value="ECO:0007669"/>
    <property type="project" value="TreeGrafter"/>
</dbReference>
<dbReference type="EMBL" id="FZQP02000615">
    <property type="protein sequence ID" value="VVC89712.1"/>
    <property type="molecule type" value="Genomic_DNA"/>
</dbReference>
<proteinExistence type="inferred from homology"/>
<accession>A0A5E4PWA5</accession>
<dbReference type="InterPro" id="IPR036291">
    <property type="entry name" value="NAD(P)-bd_dom_sf"/>
</dbReference>
<comment type="catalytic activity">
    <reaction evidence="18">
        <text>prostaglandin E2 + NAD(+) = 15-oxoprostaglandin E2 + NADH + H(+)</text>
        <dbReference type="Rhea" id="RHEA:11876"/>
        <dbReference type="ChEBI" id="CHEBI:15378"/>
        <dbReference type="ChEBI" id="CHEBI:57400"/>
        <dbReference type="ChEBI" id="CHEBI:57540"/>
        <dbReference type="ChEBI" id="CHEBI:57945"/>
        <dbReference type="ChEBI" id="CHEBI:606564"/>
        <dbReference type="EC" id="1.1.1.141"/>
    </reaction>
    <physiologicalReaction direction="left-to-right" evidence="18">
        <dbReference type="Rhea" id="RHEA:11877"/>
    </physiologicalReaction>
</comment>
<dbReference type="AlphaFoldDB" id="A0A5E4PWA5"/>
<comment type="catalytic activity">
    <reaction evidence="10">
        <text>resolvin D1 + NAD(+) = 8-oxoresolvin D1 + NADH + H(+)</text>
        <dbReference type="Rhea" id="RHEA:50124"/>
        <dbReference type="ChEBI" id="CHEBI:15378"/>
        <dbReference type="ChEBI" id="CHEBI:57540"/>
        <dbReference type="ChEBI" id="CHEBI:57945"/>
        <dbReference type="ChEBI" id="CHEBI:132079"/>
        <dbReference type="ChEBI" id="CHEBI:132080"/>
    </reaction>
    <physiologicalReaction direction="left-to-right" evidence="10">
        <dbReference type="Rhea" id="RHEA:50125"/>
    </physiologicalReaction>
</comment>
<dbReference type="Pfam" id="PF00106">
    <property type="entry name" value="adh_short"/>
    <property type="match status" value="1"/>
</dbReference>
<dbReference type="PRINTS" id="PR00081">
    <property type="entry name" value="GDHRDH"/>
</dbReference>
<evidence type="ECO:0000256" key="17">
    <source>
        <dbReference type="ARBA" id="ARBA00048611"/>
    </source>
</evidence>
<evidence type="ECO:0000256" key="4">
    <source>
        <dbReference type="ARBA" id="ARBA00039060"/>
    </source>
</evidence>
<comment type="catalytic activity">
    <reaction evidence="14">
        <text>resolvin D1 + NAD(+) = 17-oxoresolvin D1 + NADH + H(+)</text>
        <dbReference type="Rhea" id="RHEA:50128"/>
        <dbReference type="ChEBI" id="CHEBI:15378"/>
        <dbReference type="ChEBI" id="CHEBI:57540"/>
        <dbReference type="ChEBI" id="CHEBI:57945"/>
        <dbReference type="ChEBI" id="CHEBI:132079"/>
        <dbReference type="ChEBI" id="CHEBI:132081"/>
    </reaction>
    <physiologicalReaction direction="left-to-right" evidence="14">
        <dbReference type="Rhea" id="RHEA:50129"/>
    </physiologicalReaction>
</comment>
<dbReference type="PANTHER" id="PTHR44229">
    <property type="entry name" value="15-HYDROXYPROSTAGLANDIN DEHYDROGENASE [NAD(+)]"/>
    <property type="match status" value="1"/>
</dbReference>
<evidence type="ECO:0000313" key="23">
    <source>
        <dbReference type="EMBL" id="VVC89712.1"/>
    </source>
</evidence>
<dbReference type="PANTHER" id="PTHR44229:SF4">
    <property type="entry name" value="15-HYDROXYPROSTAGLANDIN DEHYDROGENASE [NAD(+)]"/>
    <property type="match status" value="1"/>
</dbReference>
<comment type="catalytic activity">
    <reaction evidence="21">
        <text>resolvin E1 + NAD(+) = 18-oxo-resolvin E1 + NADH + H(+)</text>
        <dbReference type="Rhea" id="RHEA:49244"/>
        <dbReference type="ChEBI" id="CHEBI:15378"/>
        <dbReference type="ChEBI" id="CHEBI:57540"/>
        <dbReference type="ChEBI" id="CHEBI:57945"/>
        <dbReference type="ChEBI" id="CHEBI:91000"/>
        <dbReference type="ChEBI" id="CHEBI:91001"/>
    </reaction>
    <physiologicalReaction direction="left-to-right" evidence="21">
        <dbReference type="Rhea" id="RHEA:49245"/>
    </physiologicalReaction>
</comment>
<evidence type="ECO:0000256" key="21">
    <source>
        <dbReference type="ARBA" id="ARBA00049188"/>
    </source>
</evidence>
<dbReference type="EC" id="1.1.1.141" evidence="3"/>
<comment type="catalytic activity">
    <reaction evidence="19">
        <text>resolvin D2 + NAD(+) = 16-oxoresolvin D2 + NADH + H(+)</text>
        <dbReference type="Rhea" id="RHEA:53588"/>
        <dbReference type="ChEBI" id="CHEBI:15378"/>
        <dbReference type="ChEBI" id="CHEBI:57540"/>
        <dbReference type="ChEBI" id="CHEBI:57945"/>
        <dbReference type="ChEBI" id="CHEBI:133367"/>
        <dbReference type="ChEBI" id="CHEBI:137498"/>
    </reaction>
    <physiologicalReaction direction="left-to-right" evidence="19">
        <dbReference type="Rhea" id="RHEA:53589"/>
    </physiologicalReaction>
</comment>
<evidence type="ECO:0000256" key="2">
    <source>
        <dbReference type="ARBA" id="ARBA00023002"/>
    </source>
</evidence>
<comment type="similarity">
    <text evidence="1 22">Belongs to the short-chain dehydrogenases/reductases (SDR) family.</text>
</comment>
<comment type="catalytic activity">
    <reaction evidence="13">
        <text>(11R)-hydroxy-(5Z,8Z,12E,14Z)-eicosatetraenoate + NAD(+) = 11-oxo-(5Z,8Z,12E,14Z)-eicosatetraenoate + NADH + H(+)</text>
        <dbReference type="Rhea" id="RHEA:48640"/>
        <dbReference type="ChEBI" id="CHEBI:15378"/>
        <dbReference type="ChEBI" id="CHEBI:57540"/>
        <dbReference type="ChEBI" id="CHEBI:57945"/>
        <dbReference type="ChEBI" id="CHEBI:78836"/>
        <dbReference type="ChEBI" id="CHEBI:90697"/>
    </reaction>
    <physiologicalReaction direction="left-to-right" evidence="13">
        <dbReference type="Rhea" id="RHEA:48641"/>
    </physiologicalReaction>
</comment>
<evidence type="ECO:0000256" key="20">
    <source>
        <dbReference type="ARBA" id="ARBA00049151"/>
    </source>
</evidence>
<keyword evidence="24" id="KW-1185">Reference proteome</keyword>
<evidence type="ECO:0000256" key="19">
    <source>
        <dbReference type="ARBA" id="ARBA00048921"/>
    </source>
</evidence>
<comment type="catalytic activity">
    <reaction evidence="20">
        <text>(15S)-hydroxy-(5Z,8Z,11Z,13E)-eicosatetraenoate + NAD(+) = 15-oxo-(5Z,8Z,11Z,13E)-eicosatetraenoate + NADH + H(+)</text>
        <dbReference type="Rhea" id="RHEA:23260"/>
        <dbReference type="ChEBI" id="CHEBI:15378"/>
        <dbReference type="ChEBI" id="CHEBI:57409"/>
        <dbReference type="ChEBI" id="CHEBI:57410"/>
        <dbReference type="ChEBI" id="CHEBI:57540"/>
        <dbReference type="ChEBI" id="CHEBI:57945"/>
        <dbReference type="EC" id="1.1.1.232"/>
    </reaction>
    <physiologicalReaction direction="left-to-right" evidence="20">
        <dbReference type="Rhea" id="RHEA:23261"/>
    </physiologicalReaction>
</comment>
<evidence type="ECO:0000256" key="13">
    <source>
        <dbReference type="ARBA" id="ARBA00048144"/>
    </source>
</evidence>
<evidence type="ECO:0000256" key="15">
    <source>
        <dbReference type="ARBA" id="ARBA00048393"/>
    </source>
</evidence>
<reference evidence="23 24" key="1">
    <citation type="submission" date="2017-07" db="EMBL/GenBank/DDBJ databases">
        <authorList>
            <person name="Talla V."/>
            <person name="Backstrom N."/>
        </authorList>
    </citation>
    <scope>NUCLEOTIDE SEQUENCE [LARGE SCALE GENOMIC DNA]</scope>
</reference>